<organism evidence="6 7">
    <name type="scientific">Chenopodium quinoa</name>
    <name type="common">Quinoa</name>
    <dbReference type="NCBI Taxonomy" id="63459"/>
    <lineage>
        <taxon>Eukaryota</taxon>
        <taxon>Viridiplantae</taxon>
        <taxon>Streptophyta</taxon>
        <taxon>Embryophyta</taxon>
        <taxon>Tracheophyta</taxon>
        <taxon>Spermatophyta</taxon>
        <taxon>Magnoliopsida</taxon>
        <taxon>eudicotyledons</taxon>
        <taxon>Gunneridae</taxon>
        <taxon>Pentapetalae</taxon>
        <taxon>Caryophyllales</taxon>
        <taxon>Chenopodiaceae</taxon>
        <taxon>Chenopodioideae</taxon>
        <taxon>Atripliceae</taxon>
        <taxon>Chenopodium</taxon>
    </lineage>
</organism>
<dbReference type="RefSeq" id="XP_021760737.1">
    <property type="nucleotide sequence ID" value="XM_021905045.1"/>
</dbReference>
<dbReference type="AlphaFoldDB" id="A0A803LH53"/>
<keyword evidence="3" id="KW-0963">Cytoplasm</keyword>
<evidence type="ECO:0000256" key="2">
    <source>
        <dbReference type="ARBA" id="ARBA00006289"/>
    </source>
</evidence>
<dbReference type="OMA" id="QMEWIVQ"/>
<feature type="domain" description="NAA35-like N-terminal" evidence="4">
    <location>
        <begin position="46"/>
        <end position="186"/>
    </location>
</feature>
<dbReference type="Gramene" id="AUR62013300-RA">
    <property type="protein sequence ID" value="AUR62013300-RA:cds"/>
    <property type="gene ID" value="AUR62013300"/>
</dbReference>
<evidence type="ECO:0000313" key="7">
    <source>
        <dbReference type="Proteomes" id="UP000596660"/>
    </source>
</evidence>
<feature type="domain" description="NAA35-like TPR repeats" evidence="5">
    <location>
        <begin position="361"/>
        <end position="727"/>
    </location>
</feature>
<evidence type="ECO:0000256" key="3">
    <source>
        <dbReference type="ARBA" id="ARBA00022490"/>
    </source>
</evidence>
<gene>
    <name evidence="6" type="primary">LOC110725582</name>
</gene>
<dbReference type="PANTHER" id="PTHR21373">
    <property type="entry name" value="GLUCOSE REPRESSIBLE PROTEIN MAK10"/>
    <property type="match status" value="1"/>
</dbReference>
<evidence type="ECO:0000259" key="4">
    <source>
        <dbReference type="Pfam" id="PF04112"/>
    </source>
</evidence>
<comment type="subcellular location">
    <subcellularLocation>
        <location evidence="1">Cytoplasm</location>
    </subcellularLocation>
</comment>
<sequence>MADDRGFNVPTTTTASAAAAIPSGDGTVWTNVSNLLSSACNELCDGELIHGDNFSLFAAMSALEIMDPKMDSGMDNGRYHSVDEAIENGAAPVPLSFDKTMDVICILDIMDHLLACEATWHKGHSLAQTVFSCTYLMRLDRTSAHPLLHSFCRLVRATCNVVISVVSEARTHEEEDLFTIAYGLPLGGEKGDTFLSTLNAVEETLCRQMRACKSPAAKKMVVEGTWTADQEPLQTNPDLEEGFCRALLCRLRFRKHYYHLLMCMKKPQGRGFELARKHISSCLLELQQMQKSAEFLRSIGCLTRKDTVPMETTASGRHPVGFDANLNIRSSALAPPRAIKTLSWDMAFEYFKKLLHDLDVICSFSLDPLLENVLQFIVEFQKLQPDLVARAHLHVLLIQGGKLYGRDPVFFVMCKASALPESMKDLNIQKNEAVVQLGQCLINLLKILCTNVAWQRRKLGKVLQDWRVIYVQLEIAFREEFGEFSGISDENVCMKLARHILIWVEEQTYWIALRFLSLGFELELYSSNEYCMVYWYLYVILVKLAEKTHLKQLSAADSAKRKGKKKRDSVMDTKDYRIPPAVMLLQCYICLAEGLAMMLAAMRNELKLFQHVGPFNTEYERFVQHFEHLQKACLPDHISYHSYKDYTAQARLSTLVTYNHFKDAQKIVKELKKSFANDPDKMAELRSIEQVAERNNIAINVINRVGALDATLKISLEFTYHPIFAVAVVKRS</sequence>
<evidence type="ECO:0000256" key="1">
    <source>
        <dbReference type="ARBA" id="ARBA00004496"/>
    </source>
</evidence>
<dbReference type="Pfam" id="PF04112">
    <property type="entry name" value="Mak10"/>
    <property type="match status" value="1"/>
</dbReference>
<protein>
    <recommendedName>
        <fullName evidence="8">N-alpha-acetyltransferase 35, NatC auxiliary subunit</fullName>
    </recommendedName>
</protein>
<dbReference type="EnsemblPlants" id="AUR62013300-RA">
    <property type="protein sequence ID" value="AUR62013300-RA:cds"/>
    <property type="gene ID" value="AUR62013300"/>
</dbReference>
<comment type="similarity">
    <text evidence="2">Belongs to the MAK10 family.</text>
</comment>
<name>A0A803LH53_CHEQI</name>
<dbReference type="GeneID" id="110725582"/>
<dbReference type="InterPro" id="IPR007244">
    <property type="entry name" value="Naa35_N"/>
</dbReference>
<dbReference type="InterPro" id="IPR057982">
    <property type="entry name" value="TPR_NAA35"/>
</dbReference>
<keyword evidence="7" id="KW-1185">Reference proteome</keyword>
<dbReference type="GO" id="GO:0031417">
    <property type="term" value="C:NatC complex"/>
    <property type="evidence" value="ECO:0007669"/>
    <property type="project" value="InterPro"/>
</dbReference>
<evidence type="ECO:0000259" key="5">
    <source>
        <dbReference type="Pfam" id="PF25789"/>
    </source>
</evidence>
<reference evidence="6" key="2">
    <citation type="submission" date="2021-03" db="UniProtKB">
        <authorList>
            <consortium name="EnsemblPlants"/>
        </authorList>
    </citation>
    <scope>IDENTIFICATION</scope>
</reference>
<dbReference type="PANTHER" id="PTHR21373:SF0">
    <property type="entry name" value="N-ALPHA-ACETYLTRANSFERASE 35, NATC AUXILIARY SUBUNIT"/>
    <property type="match status" value="1"/>
</dbReference>
<proteinExistence type="inferred from homology"/>
<dbReference type="InterPro" id="IPR057983">
    <property type="entry name" value="NAA35-like_N"/>
</dbReference>
<reference evidence="6" key="1">
    <citation type="journal article" date="2017" name="Nature">
        <title>The genome of Chenopodium quinoa.</title>
        <authorList>
            <person name="Jarvis D.E."/>
            <person name="Ho Y.S."/>
            <person name="Lightfoot D.J."/>
            <person name="Schmoeckel S.M."/>
            <person name="Li B."/>
            <person name="Borm T.J.A."/>
            <person name="Ohyanagi H."/>
            <person name="Mineta K."/>
            <person name="Michell C.T."/>
            <person name="Saber N."/>
            <person name="Kharbatia N.M."/>
            <person name="Rupper R.R."/>
            <person name="Sharp A.R."/>
            <person name="Dally N."/>
            <person name="Boughton B.A."/>
            <person name="Woo Y.H."/>
            <person name="Gao G."/>
            <person name="Schijlen E.G.W.M."/>
            <person name="Guo X."/>
            <person name="Momin A.A."/>
            <person name="Negrao S."/>
            <person name="Al-Babili S."/>
            <person name="Gehring C."/>
            <person name="Roessner U."/>
            <person name="Jung C."/>
            <person name="Murphy K."/>
            <person name="Arold S.T."/>
            <person name="Gojobori T."/>
            <person name="van der Linden C.G."/>
            <person name="van Loo E.N."/>
            <person name="Jellen E.N."/>
            <person name="Maughan P.J."/>
            <person name="Tester M."/>
        </authorList>
    </citation>
    <scope>NUCLEOTIDE SEQUENCE [LARGE SCALE GENOMIC DNA]</scope>
    <source>
        <strain evidence="6">cv. PI 614886</strain>
    </source>
</reference>
<evidence type="ECO:0008006" key="8">
    <source>
        <dbReference type="Google" id="ProtNLM"/>
    </source>
</evidence>
<dbReference type="Pfam" id="PF25789">
    <property type="entry name" value="TPR_NAA35"/>
    <property type="match status" value="1"/>
</dbReference>
<dbReference type="Proteomes" id="UP000596660">
    <property type="component" value="Unplaced"/>
</dbReference>
<accession>A0A803LH53</accession>
<evidence type="ECO:0000313" key="6">
    <source>
        <dbReference type="EnsemblPlants" id="AUR62013300-RA:cds"/>
    </source>
</evidence>